<dbReference type="HOGENOM" id="CLU_076318_1_1_9"/>
<dbReference type="Proteomes" id="UP000001349">
    <property type="component" value="Chromosome"/>
</dbReference>
<evidence type="ECO:0000313" key="1">
    <source>
        <dbReference type="EMBL" id="ACL76587.1"/>
    </source>
</evidence>
<dbReference type="PANTHER" id="PTHR30087">
    <property type="entry name" value="INNER MEMBRANE PROTEIN"/>
    <property type="match status" value="1"/>
</dbReference>
<dbReference type="InterPro" id="IPR007553">
    <property type="entry name" value="2-thiour_desulf"/>
</dbReference>
<protein>
    <submittedName>
        <fullName evidence="1">Uncharacterized protein</fullName>
    </submittedName>
</protein>
<dbReference type="Pfam" id="PF04463">
    <property type="entry name" value="2-thiour_desulf"/>
    <property type="match status" value="1"/>
</dbReference>
<dbReference type="KEGG" id="cce:Ccel_2246"/>
<dbReference type="STRING" id="394503.Ccel_2246"/>
<dbReference type="eggNOG" id="COG1683">
    <property type="taxonomic scope" value="Bacteria"/>
</dbReference>
<reference evidence="1 2" key="1">
    <citation type="submission" date="2009-01" db="EMBL/GenBank/DDBJ databases">
        <title>Complete sequence of Clostridium cellulolyticum H10.</title>
        <authorList>
            <consortium name="US DOE Joint Genome Institute"/>
            <person name="Lucas S."/>
            <person name="Copeland A."/>
            <person name="Lapidus A."/>
            <person name="Glavina del Rio T."/>
            <person name="Dalin E."/>
            <person name="Tice H."/>
            <person name="Bruce D."/>
            <person name="Goodwin L."/>
            <person name="Pitluck S."/>
            <person name="Chertkov O."/>
            <person name="Saunders E."/>
            <person name="Brettin T."/>
            <person name="Detter J.C."/>
            <person name="Han C."/>
            <person name="Larimer F."/>
            <person name="Land M."/>
            <person name="Hauser L."/>
            <person name="Kyrpides N."/>
            <person name="Ivanova N."/>
            <person name="Zhou J."/>
            <person name="Richardson P."/>
        </authorList>
    </citation>
    <scope>NUCLEOTIDE SEQUENCE [LARGE SCALE GENOMIC DNA]</scope>
    <source>
        <strain evidence="2">ATCC 35319 / DSM 5812 / JCM 6584 / H10</strain>
    </source>
</reference>
<dbReference type="EMBL" id="CP001348">
    <property type="protein sequence ID" value="ACL76587.1"/>
    <property type="molecule type" value="Genomic_DNA"/>
</dbReference>
<name>B8I4T3_RUMCH</name>
<keyword evidence="2" id="KW-1185">Reference proteome</keyword>
<evidence type="ECO:0000313" key="2">
    <source>
        <dbReference type="Proteomes" id="UP000001349"/>
    </source>
</evidence>
<dbReference type="AlphaFoldDB" id="B8I4T3"/>
<dbReference type="PANTHER" id="PTHR30087:SF1">
    <property type="entry name" value="HYPOTHETICAL CYTOSOLIC PROTEIN"/>
    <property type="match status" value="1"/>
</dbReference>
<dbReference type="OrthoDB" id="9797779at2"/>
<gene>
    <name evidence="1" type="ordered locus">Ccel_2246</name>
</gene>
<sequence>MILVSACLAGLDSKYNGKNNYNGYIEKLVREGKAIMICPEQMGGLPTPRDSCEIACGAGGDVLAGKAKVIDSKGQNQTEKFLKGARETLKVARLYNIKKAILKSKSPSCGFGRIYDGTFSGKLIEGNGVTAELLSGNGFEVMTEEDIPKK</sequence>
<dbReference type="RefSeq" id="WP_015925679.1">
    <property type="nucleotide sequence ID" value="NC_011898.1"/>
</dbReference>
<accession>B8I4T3</accession>
<organism evidence="1 2">
    <name type="scientific">Ruminiclostridium cellulolyticum (strain ATCC 35319 / DSM 5812 / JCM 6584 / H10)</name>
    <name type="common">Clostridium cellulolyticum</name>
    <dbReference type="NCBI Taxonomy" id="394503"/>
    <lineage>
        <taxon>Bacteria</taxon>
        <taxon>Bacillati</taxon>
        <taxon>Bacillota</taxon>
        <taxon>Clostridia</taxon>
        <taxon>Eubacteriales</taxon>
        <taxon>Oscillospiraceae</taxon>
        <taxon>Ruminiclostridium</taxon>
    </lineage>
</organism>
<proteinExistence type="predicted"/>